<dbReference type="PANTHER" id="PTHR30346:SF28">
    <property type="entry name" value="HTH-TYPE TRANSCRIPTIONAL REGULATOR CYNR"/>
    <property type="match status" value="1"/>
</dbReference>
<dbReference type="GO" id="GO:0003700">
    <property type="term" value="F:DNA-binding transcription factor activity"/>
    <property type="evidence" value="ECO:0007669"/>
    <property type="project" value="InterPro"/>
</dbReference>
<sequence>MELLQLKYFLVTAQYQHMTKAADFLHIAQPALSQAIKRLEKELGVSLFVRSGRNIRLSDEGILLAEKLEPVMKTLDEIPGELTHAAEMAERTIKLNILSASEMITDIVILYKERCPEVNFQLSQKIDNKDWDIRVSTVIQDGNTKTTHTVLKEEIYLAVPIDSPFAERDNINLEEVHNASFICHDRTKPFSILTTGWCMSCGFEPKIVFESDSPSTVRDLIGAGMGVAFWPAYSWGTQRSSKVKLLHITHPNCTRQIYVARKNEKSSSPLKNDFYNFMTAYLNDLQ</sequence>
<dbReference type="FunFam" id="1.10.10.10:FF:000001">
    <property type="entry name" value="LysR family transcriptional regulator"/>
    <property type="match status" value="1"/>
</dbReference>
<dbReference type="InterPro" id="IPR005119">
    <property type="entry name" value="LysR_subst-bd"/>
</dbReference>
<dbReference type="AlphaFoldDB" id="A0A415DXS8"/>
<evidence type="ECO:0000313" key="7">
    <source>
        <dbReference type="Proteomes" id="UP000284841"/>
    </source>
</evidence>
<evidence type="ECO:0000256" key="4">
    <source>
        <dbReference type="ARBA" id="ARBA00023163"/>
    </source>
</evidence>
<evidence type="ECO:0000256" key="1">
    <source>
        <dbReference type="ARBA" id="ARBA00009437"/>
    </source>
</evidence>
<dbReference type="OrthoDB" id="1652954at2"/>
<dbReference type="PRINTS" id="PR00039">
    <property type="entry name" value="HTHLYSR"/>
</dbReference>
<accession>A0A415DXS8</accession>
<comment type="similarity">
    <text evidence="1">Belongs to the LysR transcriptional regulatory family.</text>
</comment>
<evidence type="ECO:0000256" key="3">
    <source>
        <dbReference type="ARBA" id="ARBA00023125"/>
    </source>
</evidence>
<dbReference type="PANTHER" id="PTHR30346">
    <property type="entry name" value="TRANSCRIPTIONAL DUAL REGULATOR HCAR-RELATED"/>
    <property type="match status" value="1"/>
</dbReference>
<keyword evidence="7" id="KW-1185">Reference proteome</keyword>
<dbReference type="InterPro" id="IPR036388">
    <property type="entry name" value="WH-like_DNA-bd_sf"/>
</dbReference>
<dbReference type="PROSITE" id="PS50931">
    <property type="entry name" value="HTH_LYSR"/>
    <property type="match status" value="1"/>
</dbReference>
<dbReference type="InterPro" id="IPR036390">
    <property type="entry name" value="WH_DNA-bd_sf"/>
</dbReference>
<evidence type="ECO:0000256" key="2">
    <source>
        <dbReference type="ARBA" id="ARBA00023015"/>
    </source>
</evidence>
<dbReference type="GO" id="GO:0032993">
    <property type="term" value="C:protein-DNA complex"/>
    <property type="evidence" value="ECO:0007669"/>
    <property type="project" value="TreeGrafter"/>
</dbReference>
<feature type="domain" description="HTH lysR-type" evidence="5">
    <location>
        <begin position="1"/>
        <end position="58"/>
    </location>
</feature>
<dbReference type="SUPFAM" id="SSF46785">
    <property type="entry name" value="Winged helix' DNA-binding domain"/>
    <property type="match status" value="1"/>
</dbReference>
<dbReference type="EMBL" id="QRMS01000005">
    <property type="protein sequence ID" value="RHJ85269.1"/>
    <property type="molecule type" value="Genomic_DNA"/>
</dbReference>
<protein>
    <submittedName>
        <fullName evidence="6">LysR family transcriptional regulator</fullName>
    </submittedName>
</protein>
<dbReference type="Pfam" id="PF00126">
    <property type="entry name" value="HTH_1"/>
    <property type="match status" value="1"/>
</dbReference>
<dbReference type="Pfam" id="PF03466">
    <property type="entry name" value="LysR_substrate"/>
    <property type="match status" value="1"/>
</dbReference>
<keyword evidence="4" id="KW-0804">Transcription</keyword>
<dbReference type="GO" id="GO:0003677">
    <property type="term" value="F:DNA binding"/>
    <property type="evidence" value="ECO:0007669"/>
    <property type="project" value="UniProtKB-KW"/>
</dbReference>
<dbReference type="SUPFAM" id="SSF53850">
    <property type="entry name" value="Periplasmic binding protein-like II"/>
    <property type="match status" value="1"/>
</dbReference>
<evidence type="ECO:0000313" key="6">
    <source>
        <dbReference type="EMBL" id="RHJ85269.1"/>
    </source>
</evidence>
<organism evidence="6 7">
    <name type="scientific">Emergencia timonensis</name>
    <dbReference type="NCBI Taxonomy" id="1776384"/>
    <lineage>
        <taxon>Bacteria</taxon>
        <taxon>Bacillati</taxon>
        <taxon>Bacillota</taxon>
        <taxon>Clostridia</taxon>
        <taxon>Peptostreptococcales</taxon>
        <taxon>Anaerovoracaceae</taxon>
        <taxon>Emergencia</taxon>
    </lineage>
</organism>
<dbReference type="InterPro" id="IPR000847">
    <property type="entry name" value="LysR_HTH_N"/>
</dbReference>
<dbReference type="Gene3D" id="1.10.10.10">
    <property type="entry name" value="Winged helix-like DNA-binding domain superfamily/Winged helix DNA-binding domain"/>
    <property type="match status" value="1"/>
</dbReference>
<comment type="caution">
    <text evidence="6">The sequence shown here is derived from an EMBL/GenBank/DDBJ whole genome shotgun (WGS) entry which is preliminary data.</text>
</comment>
<dbReference type="Proteomes" id="UP000284841">
    <property type="component" value="Unassembled WGS sequence"/>
</dbReference>
<dbReference type="RefSeq" id="WP_118336393.1">
    <property type="nucleotide sequence ID" value="NZ_AP025567.1"/>
</dbReference>
<gene>
    <name evidence="6" type="ORF">DW099_16385</name>
</gene>
<keyword evidence="3" id="KW-0238">DNA-binding</keyword>
<proteinExistence type="inferred from homology"/>
<dbReference type="STRING" id="1776384.GCA_900086585_00047"/>
<reference evidence="6 7" key="1">
    <citation type="submission" date="2018-08" db="EMBL/GenBank/DDBJ databases">
        <title>A genome reference for cultivated species of the human gut microbiota.</title>
        <authorList>
            <person name="Zou Y."/>
            <person name="Xue W."/>
            <person name="Luo G."/>
        </authorList>
    </citation>
    <scope>NUCLEOTIDE SEQUENCE [LARGE SCALE GENOMIC DNA]</scope>
    <source>
        <strain evidence="6 7">AM07-24</strain>
    </source>
</reference>
<name>A0A415DXS8_9FIRM</name>
<keyword evidence="2" id="KW-0805">Transcription regulation</keyword>
<dbReference type="Gene3D" id="3.40.190.290">
    <property type="match status" value="1"/>
</dbReference>
<evidence type="ECO:0000259" key="5">
    <source>
        <dbReference type="PROSITE" id="PS50931"/>
    </source>
</evidence>